<name>A0A9D8PPR6_9DELT</name>
<dbReference type="PROSITE" id="PS00211">
    <property type="entry name" value="ABC_TRANSPORTER_1"/>
    <property type="match status" value="1"/>
</dbReference>
<dbReference type="FunFam" id="3.40.50.300:FF:000056">
    <property type="entry name" value="Cell division ATP-binding protein FtsE"/>
    <property type="match status" value="1"/>
</dbReference>
<evidence type="ECO:0000313" key="12">
    <source>
        <dbReference type="Proteomes" id="UP000809273"/>
    </source>
</evidence>
<comment type="subcellular location">
    <subcellularLocation>
        <location evidence="9">Cell membrane</location>
        <topology evidence="9">Peripheral membrane protein</topology>
        <orientation evidence="9">Cytoplasmic side</orientation>
    </subcellularLocation>
</comment>
<dbReference type="GO" id="GO:0005886">
    <property type="term" value="C:plasma membrane"/>
    <property type="evidence" value="ECO:0007669"/>
    <property type="project" value="UniProtKB-SubCell"/>
</dbReference>
<dbReference type="SUPFAM" id="SSF52540">
    <property type="entry name" value="P-loop containing nucleoside triphosphate hydrolases"/>
    <property type="match status" value="1"/>
</dbReference>
<dbReference type="InterPro" id="IPR027417">
    <property type="entry name" value="P-loop_NTPase"/>
</dbReference>
<comment type="similarity">
    <text evidence="1 9">Belongs to the ABC transporter superfamily.</text>
</comment>
<dbReference type="Pfam" id="PF00005">
    <property type="entry name" value="ABC_tran"/>
    <property type="match status" value="1"/>
</dbReference>
<dbReference type="Gene3D" id="3.40.50.300">
    <property type="entry name" value="P-loop containing nucleotide triphosphate hydrolases"/>
    <property type="match status" value="1"/>
</dbReference>
<evidence type="ECO:0000256" key="7">
    <source>
        <dbReference type="ARBA" id="ARBA00023136"/>
    </source>
</evidence>
<dbReference type="InterPro" id="IPR003439">
    <property type="entry name" value="ABC_transporter-like_ATP-bd"/>
</dbReference>
<keyword evidence="8 9" id="KW-0131">Cell cycle</keyword>
<dbReference type="EMBL" id="JAFGIX010000054">
    <property type="protein sequence ID" value="MBN1573648.1"/>
    <property type="molecule type" value="Genomic_DNA"/>
</dbReference>
<keyword evidence="4 9" id="KW-0132">Cell division</keyword>
<dbReference type="GO" id="GO:0051301">
    <property type="term" value="P:cell division"/>
    <property type="evidence" value="ECO:0007669"/>
    <property type="project" value="UniProtKB-UniRule"/>
</dbReference>
<dbReference type="NCBIfam" id="TIGR02673">
    <property type="entry name" value="FtsE"/>
    <property type="match status" value="1"/>
</dbReference>
<evidence type="ECO:0000256" key="8">
    <source>
        <dbReference type="ARBA" id="ARBA00023306"/>
    </source>
</evidence>
<dbReference type="AlphaFoldDB" id="A0A9D8PPR6"/>
<evidence type="ECO:0000256" key="3">
    <source>
        <dbReference type="ARBA" id="ARBA00022475"/>
    </source>
</evidence>
<comment type="function">
    <text evidence="9">Part of the ABC transporter FtsEX involved in cellular division.</text>
</comment>
<comment type="subunit">
    <text evidence="9">Homodimer. Forms a membrane-associated complex with FtsX.</text>
</comment>
<dbReference type="PANTHER" id="PTHR24220">
    <property type="entry name" value="IMPORT ATP-BINDING PROTEIN"/>
    <property type="match status" value="1"/>
</dbReference>
<evidence type="ECO:0000259" key="10">
    <source>
        <dbReference type="PROSITE" id="PS50893"/>
    </source>
</evidence>
<evidence type="ECO:0000313" key="11">
    <source>
        <dbReference type="EMBL" id="MBN1573648.1"/>
    </source>
</evidence>
<evidence type="ECO:0000256" key="9">
    <source>
        <dbReference type="RuleBase" id="RU365094"/>
    </source>
</evidence>
<keyword evidence="7 9" id="KW-0472">Membrane</keyword>
<evidence type="ECO:0000256" key="1">
    <source>
        <dbReference type="ARBA" id="ARBA00005417"/>
    </source>
</evidence>
<dbReference type="SMART" id="SM00382">
    <property type="entry name" value="AAA"/>
    <property type="match status" value="1"/>
</dbReference>
<dbReference type="InterPro" id="IPR003593">
    <property type="entry name" value="AAA+_ATPase"/>
</dbReference>
<dbReference type="InterPro" id="IPR005286">
    <property type="entry name" value="Cell_div_FtsE"/>
</dbReference>
<dbReference type="InterPro" id="IPR017871">
    <property type="entry name" value="ABC_transporter-like_CS"/>
</dbReference>
<evidence type="ECO:0000256" key="2">
    <source>
        <dbReference type="ARBA" id="ARBA00020019"/>
    </source>
</evidence>
<evidence type="ECO:0000256" key="4">
    <source>
        <dbReference type="ARBA" id="ARBA00022618"/>
    </source>
</evidence>
<comment type="caution">
    <text evidence="11">The sequence shown here is derived from an EMBL/GenBank/DDBJ whole genome shotgun (WGS) entry which is preliminary data.</text>
</comment>
<sequence length="217" mass="24724">MIRLYHVYKNYGTGVDALSDINLHVDRGEFVFITGPSGAGKTTLLKLLFMAERATKGQILINDLNIETLKRRKIPYLRRAIGVVFQDFKLLNSITVLDNVSFPLEVLGLPRREIRKRVMRVLKFVGLNKKYKHYPLELSGGEQQRVAIARAVVNEPPILLADEPTGNLDSELTLDIIRLLDYIHKRGATVIMATHNKDIVERFHKRLVSLDRGRIAN</sequence>
<organism evidence="11 12">
    <name type="scientific">Candidatus Zymogenus saltonus</name>
    <dbReference type="NCBI Taxonomy" id="2844893"/>
    <lineage>
        <taxon>Bacteria</taxon>
        <taxon>Deltaproteobacteria</taxon>
        <taxon>Candidatus Zymogenia</taxon>
        <taxon>Candidatus Zymogeniales</taxon>
        <taxon>Candidatus Zymogenaceae</taxon>
        <taxon>Candidatus Zymogenus</taxon>
    </lineage>
</organism>
<dbReference type="PANTHER" id="PTHR24220:SF470">
    <property type="entry name" value="CELL DIVISION ATP-BINDING PROTEIN FTSE"/>
    <property type="match status" value="1"/>
</dbReference>
<proteinExistence type="inferred from homology"/>
<reference evidence="11" key="1">
    <citation type="journal article" date="2021" name="Environ. Microbiol.">
        <title>Genomic characterization of three novel Desulfobacterota classes expand the metabolic and phylogenetic diversity of the phylum.</title>
        <authorList>
            <person name="Murphy C.L."/>
            <person name="Biggerstaff J."/>
            <person name="Eichhorn A."/>
            <person name="Ewing E."/>
            <person name="Shahan R."/>
            <person name="Soriano D."/>
            <person name="Stewart S."/>
            <person name="VanMol K."/>
            <person name="Walker R."/>
            <person name="Walters P."/>
            <person name="Elshahed M.S."/>
            <person name="Youssef N.H."/>
        </authorList>
    </citation>
    <scope>NUCLEOTIDE SEQUENCE</scope>
    <source>
        <strain evidence="11">Zod_Metabat.24</strain>
    </source>
</reference>
<dbReference type="InterPro" id="IPR015854">
    <property type="entry name" value="ABC_transpr_LolD-like"/>
</dbReference>
<protein>
    <recommendedName>
        <fullName evidence="2 9">Cell division ATP-binding protein FtsE</fullName>
    </recommendedName>
</protein>
<keyword evidence="3 9" id="KW-1003">Cell membrane</keyword>
<dbReference type="Proteomes" id="UP000809273">
    <property type="component" value="Unassembled WGS sequence"/>
</dbReference>
<feature type="domain" description="ABC transporter" evidence="10">
    <location>
        <begin position="2"/>
        <end position="216"/>
    </location>
</feature>
<accession>A0A9D8PPR6</accession>
<keyword evidence="5 9" id="KW-0547">Nucleotide-binding</keyword>
<dbReference type="GO" id="GO:0016887">
    <property type="term" value="F:ATP hydrolysis activity"/>
    <property type="evidence" value="ECO:0007669"/>
    <property type="project" value="InterPro"/>
</dbReference>
<dbReference type="GO" id="GO:0005524">
    <property type="term" value="F:ATP binding"/>
    <property type="evidence" value="ECO:0007669"/>
    <property type="project" value="UniProtKB-UniRule"/>
</dbReference>
<keyword evidence="6 9" id="KW-0067">ATP-binding</keyword>
<reference evidence="11" key="2">
    <citation type="submission" date="2021-01" db="EMBL/GenBank/DDBJ databases">
        <authorList>
            <person name="Hahn C.R."/>
            <person name="Youssef N.H."/>
            <person name="Elshahed M."/>
        </authorList>
    </citation>
    <scope>NUCLEOTIDE SEQUENCE</scope>
    <source>
        <strain evidence="11">Zod_Metabat.24</strain>
    </source>
</reference>
<dbReference type="PROSITE" id="PS50893">
    <property type="entry name" value="ABC_TRANSPORTER_2"/>
    <property type="match status" value="1"/>
</dbReference>
<dbReference type="GO" id="GO:0022857">
    <property type="term" value="F:transmembrane transporter activity"/>
    <property type="evidence" value="ECO:0007669"/>
    <property type="project" value="TreeGrafter"/>
</dbReference>
<evidence type="ECO:0000256" key="5">
    <source>
        <dbReference type="ARBA" id="ARBA00022741"/>
    </source>
</evidence>
<evidence type="ECO:0000256" key="6">
    <source>
        <dbReference type="ARBA" id="ARBA00022840"/>
    </source>
</evidence>
<gene>
    <name evidence="9 11" type="primary">ftsE</name>
    <name evidence="11" type="ORF">JW984_10685</name>
</gene>